<evidence type="ECO:0000313" key="1">
    <source>
        <dbReference type="EMBL" id="TLU71290.1"/>
    </source>
</evidence>
<dbReference type="EMBL" id="VCDI01000007">
    <property type="protein sequence ID" value="TLU71290.1"/>
    <property type="molecule type" value="Genomic_DNA"/>
</dbReference>
<dbReference type="RefSeq" id="WP_138327327.1">
    <property type="nucleotide sequence ID" value="NZ_VCDI01000007.1"/>
</dbReference>
<accession>A0A5R9J0T0</accession>
<keyword evidence="2" id="KW-1185">Reference proteome</keyword>
<protein>
    <submittedName>
        <fullName evidence="1">Uncharacterized protein</fullName>
    </submittedName>
</protein>
<reference evidence="1 2" key="1">
    <citation type="submission" date="2019-05" db="EMBL/GenBank/DDBJ databases">
        <authorList>
            <person name="Pankratov T."/>
            <person name="Grouzdev D."/>
        </authorList>
    </citation>
    <scope>NUCLEOTIDE SEQUENCE [LARGE SCALE GENOMIC DNA]</scope>
    <source>
        <strain evidence="1 2">KEBCLARHB70R</strain>
    </source>
</reference>
<evidence type="ECO:0000313" key="2">
    <source>
        <dbReference type="Proteomes" id="UP000305654"/>
    </source>
</evidence>
<name>A0A5R9J0T0_9PROT</name>
<gene>
    <name evidence="1" type="ORF">FE263_17490</name>
</gene>
<dbReference type="Proteomes" id="UP000305654">
    <property type="component" value="Unassembled WGS sequence"/>
</dbReference>
<organism evidence="1 2">
    <name type="scientific">Lichenicoccus roseus</name>
    <dbReference type="NCBI Taxonomy" id="2683649"/>
    <lineage>
        <taxon>Bacteria</taxon>
        <taxon>Pseudomonadati</taxon>
        <taxon>Pseudomonadota</taxon>
        <taxon>Alphaproteobacteria</taxon>
        <taxon>Acetobacterales</taxon>
        <taxon>Acetobacteraceae</taxon>
        <taxon>Lichenicoccus</taxon>
    </lineage>
</organism>
<proteinExistence type="predicted"/>
<sequence length="99" mass="10718">MQRPSLPSAEHALPSAAIVRIPVPPQARLLAAVRMLERRLEEQRVAVAAWRDEVAKLAELMASVAETARSADDQLRTTRQCLPAAGSPAVEREAIEPAS</sequence>
<dbReference type="AlphaFoldDB" id="A0A5R9J0T0"/>
<comment type="caution">
    <text evidence="1">The sequence shown here is derived from an EMBL/GenBank/DDBJ whole genome shotgun (WGS) entry which is preliminary data.</text>
</comment>